<evidence type="ECO:0000259" key="1">
    <source>
        <dbReference type="Pfam" id="PF12973"/>
    </source>
</evidence>
<accession>A0ABY4V8B9</accession>
<evidence type="ECO:0000313" key="3">
    <source>
        <dbReference type="Proteomes" id="UP001055658"/>
    </source>
</evidence>
<sequence>MIRHHPDENLLLEYASGSLARGPSLVVAAHVQMCADCRSQLHTLNNLGGSLLNGSPAQPLQANAFERLMERISQIPEKILHKSEESSTPAPVSREPAMDHLPKVLNKLLASNPNRRWKTLTRNLQICRLKSGQREYEVAFHSLRSGSGLPKHDHRGREFALVLHGSFSDHNGIYGRGDFVLREPGQVHRPIATQDMDCLCFSAVEAPVSLTGVRGLFLNPLIPFRPG</sequence>
<name>A0ABY4V8B9_9GAMM</name>
<dbReference type="InterPro" id="IPR012807">
    <property type="entry name" value="Anti-sigma_ChrR"/>
</dbReference>
<dbReference type="Proteomes" id="UP001055658">
    <property type="component" value="Chromosome"/>
</dbReference>
<dbReference type="Gene3D" id="2.60.120.10">
    <property type="entry name" value="Jelly Rolls"/>
    <property type="match status" value="1"/>
</dbReference>
<keyword evidence="3" id="KW-1185">Reference proteome</keyword>
<dbReference type="CDD" id="cd20301">
    <property type="entry name" value="cupin_ChrR"/>
    <property type="match status" value="1"/>
</dbReference>
<dbReference type="InterPro" id="IPR025979">
    <property type="entry name" value="ChrR-like_cupin_dom"/>
</dbReference>
<dbReference type="SUPFAM" id="SSF51182">
    <property type="entry name" value="RmlC-like cupins"/>
    <property type="match status" value="1"/>
</dbReference>
<proteinExistence type="predicted"/>
<feature type="domain" description="ChrR-like cupin" evidence="1">
    <location>
        <begin position="114"/>
        <end position="203"/>
    </location>
</feature>
<protein>
    <submittedName>
        <fullName evidence="2">ChrR family anti-sigma-E factor</fullName>
    </submittedName>
</protein>
<organism evidence="2 3">
    <name type="scientific">Microbulbifer variabilis</name>
    <dbReference type="NCBI Taxonomy" id="266805"/>
    <lineage>
        <taxon>Bacteria</taxon>
        <taxon>Pseudomonadati</taxon>
        <taxon>Pseudomonadota</taxon>
        <taxon>Gammaproteobacteria</taxon>
        <taxon>Cellvibrionales</taxon>
        <taxon>Microbulbiferaceae</taxon>
        <taxon>Microbulbifer</taxon>
    </lineage>
</organism>
<dbReference type="InterPro" id="IPR011051">
    <property type="entry name" value="RmlC_Cupin_sf"/>
</dbReference>
<dbReference type="RefSeq" id="WP_252082294.1">
    <property type="nucleotide sequence ID" value="NZ_CP092418.1"/>
</dbReference>
<dbReference type="NCBIfam" id="TIGR02451">
    <property type="entry name" value="anti_sig_ChrR"/>
    <property type="match status" value="1"/>
</dbReference>
<dbReference type="Pfam" id="PF12973">
    <property type="entry name" value="Cupin_7"/>
    <property type="match status" value="1"/>
</dbReference>
<reference evidence="2" key="1">
    <citation type="submission" date="2022-02" db="EMBL/GenBank/DDBJ databases">
        <title>Coral-associated bacteria.</title>
        <authorList>
            <person name="Tang K."/>
            <person name="Wang X."/>
        </authorList>
    </citation>
    <scope>NUCLEOTIDE SEQUENCE</scope>
    <source>
        <strain evidence="2">SCSIO 43006</strain>
    </source>
</reference>
<dbReference type="InterPro" id="IPR014710">
    <property type="entry name" value="RmlC-like_jellyroll"/>
</dbReference>
<dbReference type="Gene3D" id="1.10.10.1320">
    <property type="entry name" value="Anti-sigma factor, zinc-finger domain"/>
    <property type="match status" value="1"/>
</dbReference>
<evidence type="ECO:0000313" key="2">
    <source>
        <dbReference type="EMBL" id="USD20165.1"/>
    </source>
</evidence>
<dbReference type="EMBL" id="CP092418">
    <property type="protein sequence ID" value="USD20165.1"/>
    <property type="molecule type" value="Genomic_DNA"/>
</dbReference>
<dbReference type="InterPro" id="IPR041916">
    <property type="entry name" value="Anti_sigma_zinc_sf"/>
</dbReference>
<gene>
    <name evidence="2" type="ORF">MJO52_13870</name>
</gene>